<keyword evidence="5" id="KW-0602">Photosynthesis</keyword>
<evidence type="ECO:0000256" key="6">
    <source>
        <dbReference type="ARBA" id="ARBA00022640"/>
    </source>
</evidence>
<evidence type="ECO:0000313" key="10">
    <source>
        <dbReference type="Proteomes" id="UP001165065"/>
    </source>
</evidence>
<feature type="binding site" evidence="7">
    <location>
        <position position="74"/>
    </location>
    <ligand>
        <name>chlorophyll a</name>
        <dbReference type="ChEBI" id="CHEBI:58416"/>
        <label>1</label>
    </ligand>
</feature>
<evidence type="ECO:0000256" key="7">
    <source>
        <dbReference type="PIRSR" id="PIRSR601344-1"/>
    </source>
</evidence>
<reference evidence="10" key="1">
    <citation type="journal article" date="2023" name="Commun. Biol.">
        <title>Genome analysis of Parmales, the sister group of diatoms, reveals the evolutionary specialization of diatoms from phago-mixotrophs to photoautotrophs.</title>
        <authorList>
            <person name="Ban H."/>
            <person name="Sato S."/>
            <person name="Yoshikawa S."/>
            <person name="Yamada K."/>
            <person name="Nakamura Y."/>
            <person name="Ichinomiya M."/>
            <person name="Sato N."/>
            <person name="Blanc-Mathieu R."/>
            <person name="Endo H."/>
            <person name="Kuwata A."/>
            <person name="Ogata H."/>
        </authorList>
    </citation>
    <scope>NUCLEOTIDE SEQUENCE [LARGE SCALE GENOMIC DNA]</scope>
</reference>
<gene>
    <name evidence="9" type="ORF">TrCOL_g2304</name>
</gene>
<keyword evidence="6" id="KW-0934">Plastid</keyword>
<evidence type="ECO:0000256" key="4">
    <source>
        <dbReference type="ARBA" id="ARBA00022528"/>
    </source>
</evidence>
<evidence type="ECO:0000256" key="1">
    <source>
        <dbReference type="ARBA" id="ARBA00004022"/>
    </source>
</evidence>
<dbReference type="Proteomes" id="UP001165065">
    <property type="component" value="Unassembled WGS sequence"/>
</dbReference>
<evidence type="ECO:0008006" key="11">
    <source>
        <dbReference type="Google" id="ProtNLM"/>
    </source>
</evidence>
<keyword evidence="7" id="KW-0148">Chlorophyll</keyword>
<dbReference type="GO" id="GO:0009765">
    <property type="term" value="P:photosynthesis, light harvesting"/>
    <property type="evidence" value="ECO:0007669"/>
    <property type="project" value="InterPro"/>
</dbReference>
<dbReference type="GO" id="GO:0009507">
    <property type="term" value="C:chloroplast"/>
    <property type="evidence" value="ECO:0007669"/>
    <property type="project" value="UniProtKB-SubCell"/>
</dbReference>
<evidence type="ECO:0000256" key="8">
    <source>
        <dbReference type="SAM" id="SignalP"/>
    </source>
</evidence>
<dbReference type="SUPFAM" id="SSF103511">
    <property type="entry name" value="Chlorophyll a-b binding protein"/>
    <property type="match status" value="1"/>
</dbReference>
<evidence type="ECO:0000256" key="2">
    <source>
        <dbReference type="ARBA" id="ARBA00004229"/>
    </source>
</evidence>
<comment type="similarity">
    <text evidence="3">Belongs to the fucoxanthin chlorophyll protein family.</text>
</comment>
<evidence type="ECO:0000256" key="3">
    <source>
        <dbReference type="ARBA" id="ARBA00005933"/>
    </source>
</evidence>
<dbReference type="AlphaFoldDB" id="A0A9W7G1D5"/>
<feature type="binding site" evidence="7">
    <location>
        <position position="98"/>
    </location>
    <ligand>
        <name>chlorophyll a</name>
        <dbReference type="ChEBI" id="CHEBI:58416"/>
        <label>1</label>
    </ligand>
</feature>
<organism evidence="9 10">
    <name type="scientific">Triparma columacea</name>
    <dbReference type="NCBI Taxonomy" id="722753"/>
    <lineage>
        <taxon>Eukaryota</taxon>
        <taxon>Sar</taxon>
        <taxon>Stramenopiles</taxon>
        <taxon>Ochrophyta</taxon>
        <taxon>Bolidophyceae</taxon>
        <taxon>Parmales</taxon>
        <taxon>Triparmaceae</taxon>
        <taxon>Triparma</taxon>
    </lineage>
</organism>
<dbReference type="PANTHER" id="PTHR21649">
    <property type="entry name" value="CHLOROPHYLL A/B BINDING PROTEIN"/>
    <property type="match status" value="1"/>
</dbReference>
<dbReference type="InterPro" id="IPR022796">
    <property type="entry name" value="Chloroa_b-bind"/>
</dbReference>
<feature type="binding site" description="axial binding residue" evidence="7">
    <location>
        <position position="217"/>
    </location>
    <ligand>
        <name>chlorophyll a</name>
        <dbReference type="ChEBI" id="CHEBI:58416"/>
        <label>3</label>
    </ligand>
    <ligandPart>
        <name>Mg</name>
        <dbReference type="ChEBI" id="CHEBI:25107"/>
    </ligandPart>
</feature>
<dbReference type="Pfam" id="PF00504">
    <property type="entry name" value="Chloroa_b-bind"/>
    <property type="match status" value="1"/>
</dbReference>
<feature type="binding site" description="axial binding residue" evidence="7">
    <location>
        <position position="100"/>
    </location>
    <ligand>
        <name>chlorophyll b</name>
        <dbReference type="ChEBI" id="CHEBI:61721"/>
        <label>1</label>
    </ligand>
    <ligandPart>
        <name>Mg</name>
        <dbReference type="ChEBI" id="CHEBI:25107"/>
    </ligandPart>
</feature>
<feature type="binding site" evidence="7">
    <location>
        <position position="214"/>
    </location>
    <ligand>
        <name>chlorophyll a</name>
        <dbReference type="ChEBI" id="CHEBI:58416"/>
        <label>1</label>
    </ligand>
</feature>
<dbReference type="GO" id="GO:0016020">
    <property type="term" value="C:membrane"/>
    <property type="evidence" value="ECO:0007669"/>
    <property type="project" value="InterPro"/>
</dbReference>
<keyword evidence="4" id="KW-0150">Chloroplast</keyword>
<keyword evidence="10" id="KW-1185">Reference proteome</keyword>
<keyword evidence="7" id="KW-0157">Chromophore</keyword>
<evidence type="ECO:0000256" key="5">
    <source>
        <dbReference type="ARBA" id="ARBA00022531"/>
    </source>
</evidence>
<dbReference type="OrthoDB" id="423598at2759"/>
<dbReference type="EMBL" id="BRYA01000645">
    <property type="protein sequence ID" value="GMI27513.1"/>
    <property type="molecule type" value="Genomic_DNA"/>
</dbReference>
<accession>A0A9W7G1D5</accession>
<dbReference type="Gene3D" id="1.10.3460.10">
    <property type="entry name" value="Chlorophyll a/b binding protein domain"/>
    <property type="match status" value="1"/>
</dbReference>
<comment type="caution">
    <text evidence="9">The sequence shown here is derived from an EMBL/GenBank/DDBJ whole genome shotgun (WGS) entry which is preliminary data.</text>
</comment>
<feature type="binding site" evidence="7">
    <location>
        <position position="231"/>
    </location>
    <ligand>
        <name>chlorophyll a</name>
        <dbReference type="ChEBI" id="CHEBI:58416"/>
        <label>1</label>
    </ligand>
</feature>
<sequence length="244" mass="25670">MFKSLVIITLLATSVAFTPTSFVSRTTRLSSDAAPAEDAPAEAAPAAPTTPAYKCITKAEIMSEPNTIEFGGVWDPLGLAELGSDETLAWFRHAEVKHGRVAMAAFTGWAVVGAGLTLPGDLTREGLHFADIPKAGLAAWDAVPGIGKVQMLIFAGLVEFHDEIFAAKSEKFGGDGHYLRGGVPGRNAVPGLYDPFGLSAKRSEEAKARGRSVEIKNGRLAMIGFMGLYAQATIAGSVPLQPMP</sequence>
<evidence type="ECO:0000313" key="9">
    <source>
        <dbReference type="EMBL" id="GMI27513.1"/>
    </source>
</evidence>
<feature type="binding site" evidence="7">
    <location>
        <position position="219"/>
    </location>
    <ligand>
        <name>chlorophyll a</name>
        <dbReference type="ChEBI" id="CHEBI:58416"/>
        <label>1</label>
    </ligand>
</feature>
<dbReference type="GO" id="GO:0016168">
    <property type="term" value="F:chlorophyll binding"/>
    <property type="evidence" value="ECO:0007669"/>
    <property type="project" value="UniProtKB-KW"/>
</dbReference>
<proteinExistence type="inferred from homology"/>
<comment type="subcellular location">
    <subcellularLocation>
        <location evidence="2">Plastid</location>
        <location evidence="2">Chloroplast</location>
    </subcellularLocation>
</comment>
<keyword evidence="8" id="KW-0732">Signal</keyword>
<comment type="function">
    <text evidence="1">The light-harvesting complex (LHC) functions as a light receptor, it captures and delivers excitation energy to photosystems with which it is closely associated. Energy is transferred from the carotenoid and chlorophyll C (or B) to chlorophyll A and the photosynthetic reaction centers where it is used to synthesize ATP and reducing power.</text>
</comment>
<feature type="signal peptide" evidence="8">
    <location>
        <begin position="1"/>
        <end position="16"/>
    </location>
</feature>
<feature type="binding site" evidence="7">
    <location>
        <position position="95"/>
    </location>
    <ligand>
        <name>chlorophyll a</name>
        <dbReference type="ChEBI" id="CHEBI:58416"/>
        <label>1</label>
    </ligand>
</feature>
<name>A0A9W7G1D5_9STRA</name>
<protein>
    <recommendedName>
        <fullName evidence="11">Chlorophyll a-b binding protein, chloroplastic</fullName>
    </recommendedName>
</protein>
<dbReference type="InterPro" id="IPR001344">
    <property type="entry name" value="Chloro_AB-bd_pln"/>
</dbReference>
<feature type="chain" id="PRO_5040781462" description="Chlorophyll a-b binding protein, chloroplastic" evidence="8">
    <location>
        <begin position="17"/>
        <end position="244"/>
    </location>
</feature>